<dbReference type="Proteomes" id="UP000019277">
    <property type="component" value="Unassembled WGS sequence"/>
</dbReference>
<gene>
    <name evidence="2" type="ORF">UO65_0987</name>
</gene>
<evidence type="ECO:0000313" key="3">
    <source>
        <dbReference type="Proteomes" id="UP000019277"/>
    </source>
</evidence>
<protein>
    <submittedName>
        <fullName evidence="2">Uncharacterized protein</fullName>
    </submittedName>
</protein>
<dbReference type="STRING" id="909613.UO65_0987"/>
<evidence type="ECO:0000256" key="1">
    <source>
        <dbReference type="SAM" id="MobiDB-lite"/>
    </source>
</evidence>
<proteinExistence type="predicted"/>
<organism evidence="2 3">
    <name type="scientific">Actinokineospora spheciospongiae</name>
    <dbReference type="NCBI Taxonomy" id="909613"/>
    <lineage>
        <taxon>Bacteria</taxon>
        <taxon>Bacillati</taxon>
        <taxon>Actinomycetota</taxon>
        <taxon>Actinomycetes</taxon>
        <taxon>Pseudonocardiales</taxon>
        <taxon>Pseudonocardiaceae</taxon>
        <taxon>Actinokineospora</taxon>
    </lineage>
</organism>
<dbReference type="EMBL" id="AYXG01000039">
    <property type="protein sequence ID" value="EWC63690.1"/>
    <property type="molecule type" value="Genomic_DNA"/>
</dbReference>
<dbReference type="RefSeq" id="WP_035279114.1">
    <property type="nucleotide sequence ID" value="NZ_AYXG01000039.1"/>
</dbReference>
<evidence type="ECO:0000313" key="2">
    <source>
        <dbReference type="EMBL" id="EWC63690.1"/>
    </source>
</evidence>
<name>W7IRZ3_9PSEU</name>
<keyword evidence="3" id="KW-1185">Reference proteome</keyword>
<accession>W7IRZ3</accession>
<reference evidence="2 3" key="1">
    <citation type="journal article" date="2014" name="Genome Announc.">
        <title>Draft Genome Sequence of the Antitrypanosomally Active Sponge-Associated Bacterium Actinokineospora sp. Strain EG49.</title>
        <authorList>
            <person name="Harjes J."/>
            <person name="Ryu T."/>
            <person name="Abdelmohsen U.R."/>
            <person name="Moitinho-Silva L."/>
            <person name="Horn H."/>
            <person name="Ravasi T."/>
            <person name="Hentschel U."/>
        </authorList>
    </citation>
    <scope>NUCLEOTIDE SEQUENCE [LARGE SCALE GENOMIC DNA]</scope>
    <source>
        <strain evidence="2 3">EG49</strain>
    </source>
</reference>
<feature type="region of interest" description="Disordered" evidence="1">
    <location>
        <begin position="1"/>
        <end position="24"/>
    </location>
</feature>
<sequence length="104" mass="10874">MAAEPSRTEPSRTEPSRTDLRRTDLRRTLARTLATEPARVAEAARLALVAATAAAWVGTANPRVRAAVAAGALLASTAATRRVRAAVTPVAKLDGCALVHEHTP</sequence>
<dbReference type="AlphaFoldDB" id="W7IRZ3"/>
<comment type="caution">
    <text evidence="2">The sequence shown here is derived from an EMBL/GenBank/DDBJ whole genome shotgun (WGS) entry which is preliminary data.</text>
</comment>